<dbReference type="Proteomes" id="UP000256884">
    <property type="component" value="Unassembled WGS sequence"/>
</dbReference>
<organism evidence="2 3">
    <name type="scientific">Tenacibaculum gallaicum</name>
    <dbReference type="NCBI Taxonomy" id="561505"/>
    <lineage>
        <taxon>Bacteria</taxon>
        <taxon>Pseudomonadati</taxon>
        <taxon>Bacteroidota</taxon>
        <taxon>Flavobacteriia</taxon>
        <taxon>Flavobacteriales</taxon>
        <taxon>Flavobacteriaceae</taxon>
        <taxon>Tenacibaculum</taxon>
    </lineage>
</organism>
<reference evidence="2 3" key="1">
    <citation type="submission" date="2018-08" db="EMBL/GenBank/DDBJ databases">
        <title>Genomic Encyclopedia of Type Strains, Phase IV (KMG-IV): sequencing the most valuable type-strain genomes for metagenomic binning, comparative biology and taxonomic classification.</title>
        <authorList>
            <person name="Goeker M."/>
        </authorList>
    </citation>
    <scope>NUCLEOTIDE SEQUENCE [LARGE SCALE GENOMIC DNA]</scope>
    <source>
        <strain evidence="2 3">DSM 18841</strain>
    </source>
</reference>
<gene>
    <name evidence="2" type="ORF">C7448_104215</name>
</gene>
<dbReference type="PROSITE" id="PS51257">
    <property type="entry name" value="PROKAR_LIPOPROTEIN"/>
    <property type="match status" value="1"/>
</dbReference>
<feature type="chain" id="PRO_5017637436" description="Lipoprotein" evidence="1">
    <location>
        <begin position="21"/>
        <end position="141"/>
    </location>
</feature>
<dbReference type="AlphaFoldDB" id="A0A3E0HVQ2"/>
<comment type="caution">
    <text evidence="2">The sequence shown here is derived from an EMBL/GenBank/DDBJ whole genome shotgun (WGS) entry which is preliminary data.</text>
</comment>
<evidence type="ECO:0000313" key="2">
    <source>
        <dbReference type="EMBL" id="REH50603.1"/>
    </source>
</evidence>
<dbReference type="OrthoDB" id="1361455at2"/>
<evidence type="ECO:0000256" key="1">
    <source>
        <dbReference type="SAM" id="SignalP"/>
    </source>
</evidence>
<keyword evidence="1" id="KW-0732">Signal</keyword>
<proteinExistence type="predicted"/>
<accession>A0A3E0HVQ2</accession>
<dbReference type="EMBL" id="QUNS01000004">
    <property type="protein sequence ID" value="REH50603.1"/>
    <property type="molecule type" value="Genomic_DNA"/>
</dbReference>
<feature type="signal peptide" evidence="1">
    <location>
        <begin position="1"/>
        <end position="20"/>
    </location>
</feature>
<keyword evidence="3" id="KW-1185">Reference proteome</keyword>
<protein>
    <recommendedName>
        <fullName evidence="4">Lipoprotein</fullName>
    </recommendedName>
</protein>
<evidence type="ECO:0008006" key="4">
    <source>
        <dbReference type="Google" id="ProtNLM"/>
    </source>
</evidence>
<dbReference type="RefSeq" id="WP_115901189.1">
    <property type="nucleotide sequence ID" value="NZ_QUNS01000004.1"/>
</dbReference>
<sequence>MKKLFLCLSLVFLISCGAKTDFEIKNADGETGIIVQTNGSIIINNEVNGNISKDGTVTDKNGTVIATIGEGNILQDSEGKTLIKIDENGKMDNGSETFIEWSENGELMRGNESTGMKISPVKNDAYRNASIVFFLYSSFGS</sequence>
<name>A0A3E0HVQ2_9FLAO</name>
<evidence type="ECO:0000313" key="3">
    <source>
        <dbReference type="Proteomes" id="UP000256884"/>
    </source>
</evidence>